<feature type="transmembrane region" description="Helical" evidence="11">
    <location>
        <begin position="282"/>
        <end position="309"/>
    </location>
</feature>
<evidence type="ECO:0000313" key="13">
    <source>
        <dbReference type="EMBL" id="MED1205332.1"/>
    </source>
</evidence>
<evidence type="ECO:0000256" key="9">
    <source>
        <dbReference type="ARBA" id="ARBA00023136"/>
    </source>
</evidence>
<gene>
    <name evidence="13" type="ORF">P4T90_19975</name>
</gene>
<dbReference type="InterPro" id="IPR051125">
    <property type="entry name" value="ABC-4/HrtB_transporter"/>
</dbReference>
<protein>
    <recommendedName>
        <fullName evidence="4">Putative hemin transport system permease protein HrtB</fullName>
    </recommendedName>
</protein>
<evidence type="ECO:0000313" key="14">
    <source>
        <dbReference type="Proteomes" id="UP001341444"/>
    </source>
</evidence>
<evidence type="ECO:0000256" key="10">
    <source>
        <dbReference type="ARBA" id="ARBA00024973"/>
    </source>
</evidence>
<comment type="caution">
    <text evidence="13">The sequence shown here is derived from an EMBL/GenBank/DDBJ whole genome shotgun (WGS) entry which is preliminary data.</text>
</comment>
<evidence type="ECO:0000256" key="3">
    <source>
        <dbReference type="ARBA" id="ARBA00011131"/>
    </source>
</evidence>
<evidence type="ECO:0000256" key="8">
    <source>
        <dbReference type="ARBA" id="ARBA00022989"/>
    </source>
</evidence>
<evidence type="ECO:0000259" key="12">
    <source>
        <dbReference type="Pfam" id="PF02687"/>
    </source>
</evidence>
<feature type="domain" description="ABC3 transporter permease C-terminal" evidence="12">
    <location>
        <begin position="241"/>
        <end position="352"/>
    </location>
</feature>
<evidence type="ECO:0000256" key="1">
    <source>
        <dbReference type="ARBA" id="ARBA00004651"/>
    </source>
</evidence>
<evidence type="ECO:0000256" key="5">
    <source>
        <dbReference type="ARBA" id="ARBA00022448"/>
    </source>
</evidence>
<dbReference type="EMBL" id="JARMAB010000031">
    <property type="protein sequence ID" value="MED1205332.1"/>
    <property type="molecule type" value="Genomic_DNA"/>
</dbReference>
<proteinExistence type="inferred from homology"/>
<comment type="subcellular location">
    <subcellularLocation>
        <location evidence="1">Cell membrane</location>
        <topology evidence="1">Multi-pass membrane protein</topology>
    </subcellularLocation>
</comment>
<comment type="function">
    <text evidence="10">Part of the ABC transporter complex hrt involved in hemin import. Responsible for the translocation of the substrate across the membrane.</text>
</comment>
<dbReference type="Pfam" id="PF02687">
    <property type="entry name" value="FtsX"/>
    <property type="match status" value="1"/>
</dbReference>
<evidence type="ECO:0000256" key="11">
    <source>
        <dbReference type="SAM" id="Phobius"/>
    </source>
</evidence>
<keyword evidence="5" id="KW-0813">Transport</keyword>
<evidence type="ECO:0000256" key="7">
    <source>
        <dbReference type="ARBA" id="ARBA00022692"/>
    </source>
</evidence>
<keyword evidence="6" id="KW-1003">Cell membrane</keyword>
<dbReference type="PANTHER" id="PTHR43738">
    <property type="entry name" value="ABC TRANSPORTER, MEMBRANE PROTEIN"/>
    <property type="match status" value="1"/>
</dbReference>
<evidence type="ECO:0000256" key="2">
    <source>
        <dbReference type="ARBA" id="ARBA00008697"/>
    </source>
</evidence>
<feature type="transmembrane region" description="Helical" evidence="11">
    <location>
        <begin position="321"/>
        <end position="346"/>
    </location>
</feature>
<keyword evidence="8 11" id="KW-1133">Transmembrane helix</keyword>
<organism evidence="13 14">
    <name type="scientific">Heyndrickxia acidicola</name>
    <dbReference type="NCBI Taxonomy" id="209389"/>
    <lineage>
        <taxon>Bacteria</taxon>
        <taxon>Bacillati</taxon>
        <taxon>Bacillota</taxon>
        <taxon>Bacilli</taxon>
        <taxon>Bacillales</taxon>
        <taxon>Bacillaceae</taxon>
        <taxon>Heyndrickxia</taxon>
    </lineage>
</organism>
<keyword evidence="7 11" id="KW-0812">Transmembrane</keyword>
<dbReference type="InterPro" id="IPR003838">
    <property type="entry name" value="ABC3_permease_C"/>
</dbReference>
<dbReference type="Proteomes" id="UP001341444">
    <property type="component" value="Unassembled WGS sequence"/>
</dbReference>
<comment type="similarity">
    <text evidence="2">Belongs to the ABC-4 integral membrane protein family. HrtB subfamily.</text>
</comment>
<evidence type="ECO:0000256" key="4">
    <source>
        <dbReference type="ARBA" id="ARBA00016962"/>
    </source>
</evidence>
<comment type="subunit">
    <text evidence="3">The complex is composed of two ATP-binding proteins (HrtA), two transmembrane proteins (HrtB) and a solute-binding protein.</text>
</comment>
<dbReference type="PANTHER" id="PTHR43738:SF1">
    <property type="entry name" value="HEMIN TRANSPORT SYSTEM PERMEASE PROTEIN HRTB-RELATED"/>
    <property type="match status" value="1"/>
</dbReference>
<dbReference type="RefSeq" id="WP_066269355.1">
    <property type="nucleotide sequence ID" value="NZ_JARMAB010000031.1"/>
</dbReference>
<keyword evidence="9 11" id="KW-0472">Membrane</keyword>
<sequence>MFLSIREFKYAKLRYLLVSCIMVLIALLVLFVSGLAKGLSSDNASSIQNMNADYLVLQHGSDHRLNRSILPEHAFDNVRRELGKKDAAPLNVQMGSITKSRTAKKLDATFFAIDARSMIAPKITEGKNLSLDTMSEVVADQALKKNGIRLGDTIQDQVSGKHFTIVGFTKGQSFSHSPVIHINLNEWKSMNHSTDVNAIAIKADSAMAKKISSTVSGVEVISKKEALKGIPGYQEEQGSLIMMIAFLFIIAAFVLAVFFYVITIQKINQFGVLKAIGAKSGYIARTIIAQIFLLTLASLFIAICLAYGLSYLLPDGMPFDLSVQLVLGCSILFIFVSLLGSLLSLYRVTKIDAIEAIGRAA</sequence>
<evidence type="ECO:0000256" key="6">
    <source>
        <dbReference type="ARBA" id="ARBA00022475"/>
    </source>
</evidence>
<reference evidence="13 14" key="1">
    <citation type="submission" date="2023-03" db="EMBL/GenBank/DDBJ databases">
        <title>Bacillus Genome Sequencing.</title>
        <authorList>
            <person name="Dunlap C."/>
        </authorList>
    </citation>
    <scope>NUCLEOTIDE SEQUENCE [LARGE SCALE GENOMIC DNA]</scope>
    <source>
        <strain evidence="13 14">B-23453</strain>
    </source>
</reference>
<name>A0ABU6MKW5_9BACI</name>
<keyword evidence="14" id="KW-1185">Reference proteome</keyword>
<feature type="transmembrane region" description="Helical" evidence="11">
    <location>
        <begin position="240"/>
        <end position="262"/>
    </location>
</feature>
<accession>A0ABU6MKW5</accession>